<feature type="transmembrane region" description="Helical" evidence="1">
    <location>
        <begin position="55"/>
        <end position="78"/>
    </location>
</feature>
<keyword evidence="1" id="KW-0472">Membrane</keyword>
<dbReference type="Proteomes" id="UP001310692">
    <property type="component" value="Unassembled WGS sequence"/>
</dbReference>
<evidence type="ECO:0000313" key="4">
    <source>
        <dbReference type="Proteomes" id="UP001310692"/>
    </source>
</evidence>
<feature type="transmembrane region" description="Helical" evidence="1">
    <location>
        <begin position="132"/>
        <end position="152"/>
    </location>
</feature>
<dbReference type="InterPro" id="IPR003675">
    <property type="entry name" value="Rce1/LyrA-like_dom"/>
</dbReference>
<protein>
    <submittedName>
        <fullName evidence="3">CPBP family intramembrane glutamic endopeptidase</fullName>
        <ecNumber evidence="3">3.4.-.-</ecNumber>
    </submittedName>
</protein>
<feature type="transmembrane region" description="Helical" evidence="1">
    <location>
        <begin position="159"/>
        <end position="178"/>
    </location>
</feature>
<keyword evidence="1" id="KW-1133">Transmembrane helix</keyword>
<evidence type="ECO:0000256" key="1">
    <source>
        <dbReference type="SAM" id="Phobius"/>
    </source>
</evidence>
<feature type="transmembrane region" description="Helical" evidence="1">
    <location>
        <begin position="98"/>
        <end position="120"/>
    </location>
</feature>
<feature type="transmembrane region" description="Helical" evidence="1">
    <location>
        <begin position="209"/>
        <end position="228"/>
    </location>
</feature>
<feature type="transmembrane region" description="Helical" evidence="1">
    <location>
        <begin position="21"/>
        <end position="43"/>
    </location>
</feature>
<reference evidence="3 4" key="1">
    <citation type="submission" date="2024-01" db="EMBL/GenBank/DDBJ databases">
        <title>Hyphobacterium bacterium isolated from marine sediment.</title>
        <authorList>
            <person name="Zhao S."/>
        </authorList>
    </citation>
    <scope>NUCLEOTIDE SEQUENCE [LARGE SCALE GENOMIC DNA]</scope>
    <source>
        <strain evidence="3 4">Y60-23</strain>
    </source>
</reference>
<keyword evidence="3" id="KW-0378">Hydrolase</keyword>
<accession>A0ABU7LU47</accession>
<dbReference type="RefSeq" id="WP_330194598.1">
    <property type="nucleotide sequence ID" value="NZ_JAZDRO010000001.1"/>
</dbReference>
<keyword evidence="4" id="KW-1185">Reference proteome</keyword>
<feature type="domain" description="CAAX prenyl protease 2/Lysostaphin resistance protein A-like" evidence="2">
    <location>
        <begin position="128"/>
        <end position="221"/>
    </location>
</feature>
<name>A0ABU7LU47_9PROT</name>
<comment type="caution">
    <text evidence="3">The sequence shown here is derived from an EMBL/GenBank/DDBJ whole genome shotgun (WGS) entry which is preliminary data.</text>
</comment>
<feature type="transmembrane region" description="Helical" evidence="1">
    <location>
        <begin position="240"/>
        <end position="259"/>
    </location>
</feature>
<dbReference type="EC" id="3.4.-.-" evidence="3"/>
<keyword evidence="1" id="KW-0812">Transmembrane</keyword>
<evidence type="ECO:0000259" key="2">
    <source>
        <dbReference type="Pfam" id="PF02517"/>
    </source>
</evidence>
<evidence type="ECO:0000313" key="3">
    <source>
        <dbReference type="EMBL" id="MEE2565084.1"/>
    </source>
</evidence>
<sequence>MSDRTPESGRHDKGLAGSWPRWLIAVVTLAVFFTLDHFAWLLFGLVPDGLEGTPYLAALFVLRWLPWLIVPALVAALFFGPRQAASALGLTRSPLTGLAFAAAVTLILPIVYAVASPVGVAEEPAEPVLRYALFPGVFEEILYRGFLFGFLFRFARWGFLPAALVGALVFGAAHFSAGGDLNEALTIFAITAIGGFWFAWLYAEWDFNLWIPISLHVLMNAWWELFVIADNAAGTQATIIARFAVIGLSILLTLALARWRGPRRIRGRDWLYRPGLGTDAPQA</sequence>
<feature type="transmembrane region" description="Helical" evidence="1">
    <location>
        <begin position="184"/>
        <end position="202"/>
    </location>
</feature>
<gene>
    <name evidence="3" type="ORF">V0U35_00190</name>
</gene>
<dbReference type="Pfam" id="PF02517">
    <property type="entry name" value="Rce1-like"/>
    <property type="match status" value="1"/>
</dbReference>
<organism evidence="3 4">
    <name type="scientific">Hyphobacterium marinum</name>
    <dbReference type="NCBI Taxonomy" id="3116574"/>
    <lineage>
        <taxon>Bacteria</taxon>
        <taxon>Pseudomonadati</taxon>
        <taxon>Pseudomonadota</taxon>
        <taxon>Alphaproteobacteria</taxon>
        <taxon>Maricaulales</taxon>
        <taxon>Maricaulaceae</taxon>
        <taxon>Hyphobacterium</taxon>
    </lineage>
</organism>
<dbReference type="GO" id="GO:0016787">
    <property type="term" value="F:hydrolase activity"/>
    <property type="evidence" value="ECO:0007669"/>
    <property type="project" value="UniProtKB-KW"/>
</dbReference>
<proteinExistence type="predicted"/>
<dbReference type="EMBL" id="JAZDRO010000001">
    <property type="protein sequence ID" value="MEE2565084.1"/>
    <property type="molecule type" value="Genomic_DNA"/>
</dbReference>